<dbReference type="EMBL" id="JAEQNB010000005">
    <property type="protein sequence ID" value="MBL0388285.1"/>
    <property type="molecule type" value="Genomic_DNA"/>
</dbReference>
<sequence>MALFNLPTIKPSKGTVYAMGIFLATFVYFFTRAEPVEQESETVEK</sequence>
<name>A0ABS1JDD3_9BACL</name>
<protein>
    <submittedName>
        <fullName evidence="2">Uncharacterized protein</fullName>
    </submittedName>
</protein>
<dbReference type="Proteomes" id="UP000602284">
    <property type="component" value="Unassembled WGS sequence"/>
</dbReference>
<keyword evidence="1" id="KW-1133">Transmembrane helix</keyword>
<dbReference type="RefSeq" id="WP_201637080.1">
    <property type="nucleotide sequence ID" value="NZ_JAEQNB010000005.1"/>
</dbReference>
<keyword evidence="1" id="KW-0472">Membrane</keyword>
<comment type="caution">
    <text evidence="2">The sequence shown here is derived from an EMBL/GenBank/DDBJ whole genome shotgun (WGS) entry which is preliminary data.</text>
</comment>
<keyword evidence="3" id="KW-1185">Reference proteome</keyword>
<feature type="transmembrane region" description="Helical" evidence="1">
    <location>
        <begin position="14"/>
        <end position="31"/>
    </location>
</feature>
<proteinExistence type="predicted"/>
<evidence type="ECO:0000313" key="2">
    <source>
        <dbReference type="EMBL" id="MBL0388285.1"/>
    </source>
</evidence>
<evidence type="ECO:0000313" key="3">
    <source>
        <dbReference type="Proteomes" id="UP000602284"/>
    </source>
</evidence>
<reference evidence="2 3" key="1">
    <citation type="submission" date="2021-01" db="EMBL/GenBank/DDBJ databases">
        <title>Tumebacillus sp. strain ITR2 16S ribosomal RNA gene Genome sequencing and assembly.</title>
        <authorList>
            <person name="Kang M."/>
        </authorList>
    </citation>
    <scope>NUCLEOTIDE SEQUENCE [LARGE SCALE GENOMIC DNA]</scope>
    <source>
        <strain evidence="2 3">ITR2</strain>
    </source>
</reference>
<accession>A0ABS1JDD3</accession>
<keyword evidence="1" id="KW-0812">Transmembrane</keyword>
<evidence type="ECO:0000256" key="1">
    <source>
        <dbReference type="SAM" id="Phobius"/>
    </source>
</evidence>
<organism evidence="2 3">
    <name type="scientific">Tumebacillus amylolyticus</name>
    <dbReference type="NCBI Taxonomy" id="2801339"/>
    <lineage>
        <taxon>Bacteria</taxon>
        <taxon>Bacillati</taxon>
        <taxon>Bacillota</taxon>
        <taxon>Bacilli</taxon>
        <taxon>Bacillales</taxon>
        <taxon>Alicyclobacillaceae</taxon>
        <taxon>Tumebacillus</taxon>
    </lineage>
</organism>
<gene>
    <name evidence="2" type="ORF">JJB07_16900</name>
</gene>